<comment type="subcellular location">
    <subcellularLocation>
        <location evidence="3">Membrane</location>
        <topology evidence="3">Single-pass type I membrane protein</topology>
    </subcellularLocation>
</comment>
<keyword evidence="7 13" id="KW-0732">Signal</keyword>
<evidence type="ECO:0000256" key="10">
    <source>
        <dbReference type="ARBA" id="ARBA00023049"/>
    </source>
</evidence>
<dbReference type="RefSeq" id="WP_264543847.1">
    <property type="nucleotide sequence ID" value="NZ_BAABIP010000007.1"/>
</dbReference>
<evidence type="ECO:0000256" key="9">
    <source>
        <dbReference type="ARBA" id="ARBA00022989"/>
    </source>
</evidence>
<proteinExistence type="predicted"/>
<evidence type="ECO:0008006" key="16">
    <source>
        <dbReference type="Google" id="ProtNLM"/>
    </source>
</evidence>
<dbReference type="CDD" id="cd14789">
    <property type="entry name" value="Tiki"/>
    <property type="match status" value="1"/>
</dbReference>
<evidence type="ECO:0000256" key="4">
    <source>
        <dbReference type="ARBA" id="ARBA00022670"/>
    </source>
</evidence>
<protein>
    <recommendedName>
        <fullName evidence="16">TraB/GumN family protein</fullName>
    </recommendedName>
</protein>
<keyword evidence="4" id="KW-0645">Protease</keyword>
<keyword evidence="10" id="KW-0482">Metalloprotease</keyword>
<reference evidence="15" key="1">
    <citation type="journal article" date="2019" name="Int. J. Syst. Evol. Microbiol.">
        <title>The Global Catalogue of Microorganisms (GCM) 10K type strain sequencing project: providing services to taxonomists for standard genome sequencing and annotation.</title>
        <authorList>
            <consortium name="The Broad Institute Genomics Platform"/>
            <consortium name="The Broad Institute Genome Sequencing Center for Infectious Disease"/>
            <person name="Wu L."/>
            <person name="Ma J."/>
        </authorList>
    </citation>
    <scope>NUCLEOTIDE SEQUENCE [LARGE SCALE GENOMIC DNA]</scope>
    <source>
        <strain evidence="15">JCM 18198</strain>
    </source>
</reference>
<evidence type="ECO:0000256" key="2">
    <source>
        <dbReference type="ARBA" id="ARBA00001941"/>
    </source>
</evidence>
<sequence>MKNLIQSSFLILTSLLGGTANAQTKSTENSLLWEISGKGLTKSSYLYGTVHMMCESDFKITDKTMKAFSKSDKLALEIDMDDPSEVMAMQQSAMSKEPLSKTLNSEDYKKLDTFLQEKLGQGAKTFESYSLATIMSMVMFKSLNCTPKMYEFEFIKMAKEKNIETIGLEKLIDQLTFLSKAYSDHEMIGQLQHYDADYFNEMIPIYTSEQLHKLYQLTTDPKFMNQESKKWMLDVRNNNWAKKMPELMKKESVFFAVGAAHLDGEQGVIQLLKKAGYKVKPIMN</sequence>
<evidence type="ECO:0000256" key="8">
    <source>
        <dbReference type="ARBA" id="ARBA00022801"/>
    </source>
</evidence>
<evidence type="ECO:0000256" key="7">
    <source>
        <dbReference type="ARBA" id="ARBA00022729"/>
    </source>
</evidence>
<comment type="cofactor">
    <cofactor evidence="1">
        <name>Mn(2+)</name>
        <dbReference type="ChEBI" id="CHEBI:29035"/>
    </cofactor>
</comment>
<keyword evidence="11" id="KW-0472">Membrane</keyword>
<feature type="chain" id="PRO_5046689365" description="TraB/GumN family protein" evidence="13">
    <location>
        <begin position="23"/>
        <end position="284"/>
    </location>
</feature>
<comment type="caution">
    <text evidence="14">The sequence shown here is derived from an EMBL/GenBank/DDBJ whole genome shotgun (WGS) entry which is preliminary data.</text>
</comment>
<evidence type="ECO:0000313" key="14">
    <source>
        <dbReference type="EMBL" id="GAA4762593.1"/>
    </source>
</evidence>
<keyword evidence="8" id="KW-0378">Hydrolase</keyword>
<name>A0ABP8ZQD1_9FLAO</name>
<evidence type="ECO:0000256" key="13">
    <source>
        <dbReference type="SAM" id="SignalP"/>
    </source>
</evidence>
<keyword evidence="5" id="KW-0812">Transmembrane</keyword>
<dbReference type="InterPro" id="IPR040230">
    <property type="entry name" value="TIKI1/2-like"/>
</dbReference>
<evidence type="ECO:0000313" key="15">
    <source>
        <dbReference type="Proteomes" id="UP001500141"/>
    </source>
</evidence>
<dbReference type="Pfam" id="PF01963">
    <property type="entry name" value="TraB_PrgY_gumN"/>
    <property type="match status" value="1"/>
</dbReference>
<dbReference type="PANTHER" id="PTHR31120">
    <property type="entry name" value="METALLOPROTEASE TIKI"/>
    <property type="match status" value="1"/>
</dbReference>
<comment type="cofactor">
    <cofactor evidence="2">
        <name>Co(2+)</name>
        <dbReference type="ChEBI" id="CHEBI:48828"/>
    </cofactor>
</comment>
<evidence type="ECO:0000256" key="6">
    <source>
        <dbReference type="ARBA" id="ARBA00022723"/>
    </source>
</evidence>
<dbReference type="Proteomes" id="UP001500141">
    <property type="component" value="Unassembled WGS sequence"/>
</dbReference>
<accession>A0ABP8ZQD1</accession>
<dbReference type="PANTHER" id="PTHR31120:SF6">
    <property type="entry name" value="METALLOPROTEASE TIKI HOMOLOG"/>
    <property type="match status" value="1"/>
</dbReference>
<dbReference type="EMBL" id="BAABIP010000007">
    <property type="protein sequence ID" value="GAA4762593.1"/>
    <property type="molecule type" value="Genomic_DNA"/>
</dbReference>
<evidence type="ECO:0000256" key="12">
    <source>
        <dbReference type="ARBA" id="ARBA00023180"/>
    </source>
</evidence>
<feature type="signal peptide" evidence="13">
    <location>
        <begin position="1"/>
        <end position="22"/>
    </location>
</feature>
<keyword evidence="9" id="KW-1133">Transmembrane helix</keyword>
<evidence type="ECO:0000256" key="3">
    <source>
        <dbReference type="ARBA" id="ARBA00004479"/>
    </source>
</evidence>
<keyword evidence="12" id="KW-0325">Glycoprotein</keyword>
<gene>
    <name evidence="14" type="ORF">GCM10023230_09910</name>
</gene>
<keyword evidence="15" id="KW-1185">Reference proteome</keyword>
<evidence type="ECO:0000256" key="5">
    <source>
        <dbReference type="ARBA" id="ARBA00022692"/>
    </source>
</evidence>
<keyword evidence="6" id="KW-0479">Metal-binding</keyword>
<evidence type="ECO:0000256" key="1">
    <source>
        <dbReference type="ARBA" id="ARBA00001936"/>
    </source>
</evidence>
<dbReference type="InterPro" id="IPR002816">
    <property type="entry name" value="TraB/PrgY/GumN_fam"/>
</dbReference>
<organism evidence="14 15">
    <name type="scientific">Flavobacterium hankyongi</name>
    <dbReference type="NCBI Taxonomy" id="1176532"/>
    <lineage>
        <taxon>Bacteria</taxon>
        <taxon>Pseudomonadati</taxon>
        <taxon>Bacteroidota</taxon>
        <taxon>Flavobacteriia</taxon>
        <taxon>Flavobacteriales</taxon>
        <taxon>Flavobacteriaceae</taxon>
        <taxon>Flavobacterium</taxon>
    </lineage>
</organism>
<evidence type="ECO:0000256" key="11">
    <source>
        <dbReference type="ARBA" id="ARBA00023136"/>
    </source>
</evidence>